<sequence>MKMTFGRFGLIAVLGAALYVGGASAQLPPGNGVVINQTPVAGGSSGQCLFINNGKISSQACASGGTPGGTSGQIQYNNAGAFGGFTASGDATINTGTGGLTLATVNTNTGTWGGATQCAAVTVNGKGLITAAAQSACTPAVANLTGLGTGVATALGTAVGSAGGPVTNGGVLGTPSSGNASNLTALNASQLTSGTVPNGRIPTAAFQNTVTNPTGTTSTSGVMMGAGSVCAISPGYSGRVKFEIIGSTSNTTAGATNSVVARYGTGTAPANGAAPAGTALGNFIAVNNAAGFGSSFTSNAIASGLAIGTPVWFDIELVVSAGTGTVVSVSCNAMEF</sequence>
<keyword evidence="1" id="KW-0732">Signal</keyword>
<dbReference type="Proteomes" id="UP000199245">
    <property type="component" value="Unassembled WGS sequence"/>
</dbReference>
<accession>A0A1G6YYK4</accession>
<gene>
    <name evidence="2" type="ORF">SAMN05216337_1017142</name>
</gene>
<evidence type="ECO:0000313" key="2">
    <source>
        <dbReference type="EMBL" id="SDD95342.1"/>
    </source>
</evidence>
<name>A0A1G6YYK4_9BRAD</name>
<protein>
    <submittedName>
        <fullName evidence="2">Uncharacterized protein</fullName>
    </submittedName>
</protein>
<dbReference type="RefSeq" id="WP_092084077.1">
    <property type="nucleotide sequence ID" value="NZ_FMZW01000017.1"/>
</dbReference>
<evidence type="ECO:0000256" key="1">
    <source>
        <dbReference type="SAM" id="SignalP"/>
    </source>
</evidence>
<dbReference type="AlphaFoldDB" id="A0A1G6YYK4"/>
<dbReference type="EMBL" id="FMZW01000017">
    <property type="protein sequence ID" value="SDD95342.1"/>
    <property type="molecule type" value="Genomic_DNA"/>
</dbReference>
<organism evidence="2 3">
    <name type="scientific">Bradyrhizobium brasilense</name>
    <dbReference type="NCBI Taxonomy" id="1419277"/>
    <lineage>
        <taxon>Bacteria</taxon>
        <taxon>Pseudomonadati</taxon>
        <taxon>Pseudomonadota</taxon>
        <taxon>Alphaproteobacteria</taxon>
        <taxon>Hyphomicrobiales</taxon>
        <taxon>Nitrobacteraceae</taxon>
        <taxon>Bradyrhizobium</taxon>
    </lineage>
</organism>
<evidence type="ECO:0000313" key="3">
    <source>
        <dbReference type="Proteomes" id="UP000199245"/>
    </source>
</evidence>
<proteinExistence type="predicted"/>
<feature type="signal peptide" evidence="1">
    <location>
        <begin position="1"/>
        <end position="25"/>
    </location>
</feature>
<reference evidence="2 3" key="1">
    <citation type="submission" date="2016-10" db="EMBL/GenBank/DDBJ databases">
        <authorList>
            <person name="de Groot N.N."/>
        </authorList>
    </citation>
    <scope>NUCLEOTIDE SEQUENCE [LARGE SCALE GENOMIC DNA]</scope>
    <source>
        <strain evidence="2 3">R5</strain>
    </source>
</reference>
<feature type="chain" id="PRO_5011551573" evidence="1">
    <location>
        <begin position="26"/>
        <end position="336"/>
    </location>
</feature>